<gene>
    <name evidence="1" type="ORF">HJG63_009624</name>
</gene>
<evidence type="ECO:0000313" key="2">
    <source>
        <dbReference type="Proteomes" id="UP000593571"/>
    </source>
</evidence>
<dbReference type="AlphaFoldDB" id="A0A7J8BST4"/>
<organism evidence="1 2">
    <name type="scientific">Rousettus aegyptiacus</name>
    <name type="common">Egyptian fruit bat</name>
    <name type="synonym">Pteropus aegyptiacus</name>
    <dbReference type="NCBI Taxonomy" id="9407"/>
    <lineage>
        <taxon>Eukaryota</taxon>
        <taxon>Metazoa</taxon>
        <taxon>Chordata</taxon>
        <taxon>Craniata</taxon>
        <taxon>Vertebrata</taxon>
        <taxon>Euteleostomi</taxon>
        <taxon>Mammalia</taxon>
        <taxon>Eutheria</taxon>
        <taxon>Laurasiatheria</taxon>
        <taxon>Chiroptera</taxon>
        <taxon>Yinpterochiroptera</taxon>
        <taxon>Pteropodoidea</taxon>
        <taxon>Pteropodidae</taxon>
        <taxon>Rousettinae</taxon>
        <taxon>Rousettus</taxon>
    </lineage>
</organism>
<name>A0A7J8BST4_ROUAE</name>
<sequence>MLVTYGDDALDAWGEIKCITNTNFTGIFLFFSTWLLENRKLHMWQKIAWPGPKCPRHTAVPLLGIHPAGREQGLDQTCARLCSQQQCSQWPKAANASTVHRRMMDKRNVVQSDDGIVFSQKKEGDADTLRHG</sequence>
<dbReference type="Proteomes" id="UP000593571">
    <property type="component" value="Unassembled WGS sequence"/>
</dbReference>
<protein>
    <submittedName>
        <fullName evidence="1">Uncharacterized protein</fullName>
    </submittedName>
</protein>
<proteinExistence type="predicted"/>
<dbReference type="EMBL" id="JACASE010000016">
    <property type="protein sequence ID" value="KAF6401569.1"/>
    <property type="molecule type" value="Genomic_DNA"/>
</dbReference>
<accession>A0A7J8BST4</accession>
<keyword evidence="2" id="KW-1185">Reference proteome</keyword>
<reference evidence="1 2" key="1">
    <citation type="journal article" date="2020" name="Nature">
        <title>Six reference-quality genomes reveal evolution of bat adaptations.</title>
        <authorList>
            <person name="Jebb D."/>
            <person name="Huang Z."/>
            <person name="Pippel M."/>
            <person name="Hughes G.M."/>
            <person name="Lavrichenko K."/>
            <person name="Devanna P."/>
            <person name="Winkler S."/>
            <person name="Jermiin L.S."/>
            <person name="Skirmuntt E.C."/>
            <person name="Katzourakis A."/>
            <person name="Burkitt-Gray L."/>
            <person name="Ray D.A."/>
            <person name="Sullivan K.A.M."/>
            <person name="Roscito J.G."/>
            <person name="Kirilenko B.M."/>
            <person name="Davalos L.M."/>
            <person name="Corthals A.P."/>
            <person name="Power M.L."/>
            <person name="Jones G."/>
            <person name="Ransome R.D."/>
            <person name="Dechmann D.K.N."/>
            <person name="Locatelli A.G."/>
            <person name="Puechmaille S.J."/>
            <person name="Fedrigo O."/>
            <person name="Jarvis E.D."/>
            <person name="Hiller M."/>
            <person name="Vernes S.C."/>
            <person name="Myers E.W."/>
            <person name="Teeling E.C."/>
        </authorList>
    </citation>
    <scope>NUCLEOTIDE SEQUENCE [LARGE SCALE GENOMIC DNA]</scope>
    <source>
        <strain evidence="1">MRouAeg1</strain>
        <tissue evidence="1">Muscle</tissue>
    </source>
</reference>
<comment type="caution">
    <text evidence="1">The sequence shown here is derived from an EMBL/GenBank/DDBJ whole genome shotgun (WGS) entry which is preliminary data.</text>
</comment>
<evidence type="ECO:0000313" key="1">
    <source>
        <dbReference type="EMBL" id="KAF6401569.1"/>
    </source>
</evidence>